<dbReference type="EMBL" id="DMND01000226">
    <property type="protein sequence ID" value="HAN29368.1"/>
    <property type="molecule type" value="Genomic_DNA"/>
</dbReference>
<comment type="caution">
    <text evidence="2">The sequence shown here is derived from an EMBL/GenBank/DDBJ whole genome shotgun (WGS) entry which is preliminary data.</text>
</comment>
<name>A0A3C1KS61_9GAMM</name>
<proteinExistence type="predicted"/>
<protein>
    <recommendedName>
        <fullName evidence="1">Lipocalin-like domain-containing protein</fullName>
    </recommendedName>
</protein>
<evidence type="ECO:0000259" key="1">
    <source>
        <dbReference type="Pfam" id="PF13924"/>
    </source>
</evidence>
<sequence length="120" mass="12904">MRDAQALAGCWELVSYTLTTADGSTLHPMGLTPRGLLFYGRGGELSVHLMQPGAAPPSADDLPAGVTPDLALSYGCYSSYFGRFEVNEARSEVTHFVQGASVLSWAGAVFPRTYHLDNHQ</sequence>
<accession>A0A3C1KS61</accession>
<reference evidence="2 3" key="1">
    <citation type="journal article" date="2018" name="Nat. Biotechnol.">
        <title>A standardized bacterial taxonomy based on genome phylogeny substantially revises the tree of life.</title>
        <authorList>
            <person name="Parks D.H."/>
            <person name="Chuvochina M."/>
            <person name="Waite D.W."/>
            <person name="Rinke C."/>
            <person name="Skarshewski A."/>
            <person name="Chaumeil P.A."/>
            <person name="Hugenholtz P."/>
        </authorList>
    </citation>
    <scope>NUCLEOTIDE SEQUENCE [LARGE SCALE GENOMIC DNA]</scope>
    <source>
        <strain evidence="2">UBA9158</strain>
    </source>
</reference>
<gene>
    <name evidence="2" type="ORF">DCP75_16920</name>
</gene>
<feature type="domain" description="Lipocalin-like" evidence="1">
    <location>
        <begin position="9"/>
        <end position="118"/>
    </location>
</feature>
<dbReference type="Proteomes" id="UP000259273">
    <property type="component" value="Unassembled WGS sequence"/>
</dbReference>
<dbReference type="AlphaFoldDB" id="A0A3C1KS61"/>
<dbReference type="Pfam" id="PF13924">
    <property type="entry name" value="Lipocalin_5"/>
    <property type="match status" value="1"/>
</dbReference>
<organism evidence="2 3">
    <name type="scientific">Haliea salexigens</name>
    <dbReference type="NCBI Taxonomy" id="287487"/>
    <lineage>
        <taxon>Bacteria</taxon>
        <taxon>Pseudomonadati</taxon>
        <taxon>Pseudomonadota</taxon>
        <taxon>Gammaproteobacteria</taxon>
        <taxon>Cellvibrionales</taxon>
        <taxon>Halieaceae</taxon>
        <taxon>Haliea</taxon>
    </lineage>
</organism>
<dbReference type="InterPro" id="IPR024311">
    <property type="entry name" value="Lipocalin-like"/>
</dbReference>
<evidence type="ECO:0000313" key="3">
    <source>
        <dbReference type="Proteomes" id="UP000259273"/>
    </source>
</evidence>
<evidence type="ECO:0000313" key="2">
    <source>
        <dbReference type="EMBL" id="HAN29368.1"/>
    </source>
</evidence>
<feature type="non-terminal residue" evidence="2">
    <location>
        <position position="120"/>
    </location>
</feature>
<dbReference type="STRING" id="1121937.GCA_000423125_00942"/>